<dbReference type="PROSITE" id="PS51257">
    <property type="entry name" value="PROKAR_LIPOPROTEIN"/>
    <property type="match status" value="1"/>
</dbReference>
<keyword evidence="4" id="KW-1185">Reference proteome</keyword>
<name>D0LZM9_HALO1</name>
<feature type="compositionally biased region" description="Low complexity" evidence="1">
    <location>
        <begin position="339"/>
        <end position="367"/>
    </location>
</feature>
<dbReference type="Proteomes" id="UP000001880">
    <property type="component" value="Chromosome"/>
</dbReference>
<protein>
    <recommendedName>
        <fullName evidence="5">Lipoprotein</fullName>
    </recommendedName>
</protein>
<dbReference type="EMBL" id="CP001804">
    <property type="protein sequence ID" value="ACY18008.1"/>
    <property type="molecule type" value="Genomic_DNA"/>
</dbReference>
<feature type="compositionally biased region" description="Polar residues" evidence="1">
    <location>
        <begin position="328"/>
        <end position="338"/>
    </location>
</feature>
<reference evidence="3 4" key="1">
    <citation type="journal article" date="2010" name="Stand. Genomic Sci.">
        <title>Complete genome sequence of Haliangium ochraceum type strain (SMP-2).</title>
        <authorList>
            <consortium name="US DOE Joint Genome Institute (JGI-PGF)"/>
            <person name="Ivanova N."/>
            <person name="Daum C."/>
            <person name="Lang E."/>
            <person name="Abt B."/>
            <person name="Kopitz M."/>
            <person name="Saunders E."/>
            <person name="Lapidus A."/>
            <person name="Lucas S."/>
            <person name="Glavina Del Rio T."/>
            <person name="Nolan M."/>
            <person name="Tice H."/>
            <person name="Copeland A."/>
            <person name="Cheng J.F."/>
            <person name="Chen F."/>
            <person name="Bruce D."/>
            <person name="Goodwin L."/>
            <person name="Pitluck S."/>
            <person name="Mavromatis K."/>
            <person name="Pati A."/>
            <person name="Mikhailova N."/>
            <person name="Chen A."/>
            <person name="Palaniappan K."/>
            <person name="Land M."/>
            <person name="Hauser L."/>
            <person name="Chang Y.J."/>
            <person name="Jeffries C.D."/>
            <person name="Detter J.C."/>
            <person name="Brettin T."/>
            <person name="Rohde M."/>
            <person name="Goker M."/>
            <person name="Bristow J."/>
            <person name="Markowitz V."/>
            <person name="Eisen J.A."/>
            <person name="Hugenholtz P."/>
            <person name="Kyrpides N.C."/>
            <person name="Klenk H.P."/>
        </authorList>
    </citation>
    <scope>NUCLEOTIDE SEQUENCE [LARGE SCALE GENOMIC DNA]</scope>
    <source>
        <strain evidence="4">DSM 14365 / CIP 107738 / JCM 11303 / AJ 13395 / SMP-2</strain>
    </source>
</reference>
<organism evidence="3 4">
    <name type="scientific">Haliangium ochraceum (strain DSM 14365 / JCM 11303 / SMP-2)</name>
    <dbReference type="NCBI Taxonomy" id="502025"/>
    <lineage>
        <taxon>Bacteria</taxon>
        <taxon>Pseudomonadati</taxon>
        <taxon>Myxococcota</taxon>
        <taxon>Polyangia</taxon>
        <taxon>Haliangiales</taxon>
        <taxon>Kofleriaceae</taxon>
        <taxon>Haliangium</taxon>
    </lineage>
</organism>
<dbReference type="KEGG" id="hoh:Hoch_5525"/>
<dbReference type="AlphaFoldDB" id="D0LZM9"/>
<proteinExistence type="predicted"/>
<dbReference type="HOGENOM" id="CLU_753919_0_0_7"/>
<keyword evidence="2" id="KW-0732">Signal</keyword>
<evidence type="ECO:0000313" key="4">
    <source>
        <dbReference type="Proteomes" id="UP000001880"/>
    </source>
</evidence>
<sequence length="367" mass="37582">MTTERATSRLAAGCALAALVCVAASCKDKAAPEPEPTPEPIEVRGLAAVPASARVVVGVNVPAVAESWLVRRALGQMFARDPGLSARFEQLSAACNFDPAADLRSLLLGLGGGDDEGQALLVATGEFAAAEITTCVHSALSEDGGALSQSEVEGRVFYRASARGDREDSVWFTFGDPETLVVATSSEWLSEAVGSSEGVADSEPLSTWIESADTEAGLWAAGIITPQVGSDLVELMAGALSKPLRGMYGHARVEDGLALSLSAIAASDSDAAALAETARTQLGIGALAIQRYGLGPILAKLRVEADGSSVHLRFALTEEELKDLLSRIDTTTSPAQDTPSGNSGPSSDPASPAGSPESPPAAGNDQP</sequence>
<dbReference type="STRING" id="502025.Hoch_5525"/>
<feature type="signal peptide" evidence="2">
    <location>
        <begin position="1"/>
        <end position="30"/>
    </location>
</feature>
<evidence type="ECO:0000256" key="2">
    <source>
        <dbReference type="SAM" id="SignalP"/>
    </source>
</evidence>
<accession>D0LZM9</accession>
<evidence type="ECO:0000313" key="3">
    <source>
        <dbReference type="EMBL" id="ACY18008.1"/>
    </source>
</evidence>
<feature type="chain" id="PRO_5003011069" description="Lipoprotein" evidence="2">
    <location>
        <begin position="31"/>
        <end position="367"/>
    </location>
</feature>
<evidence type="ECO:0008006" key="5">
    <source>
        <dbReference type="Google" id="ProtNLM"/>
    </source>
</evidence>
<dbReference type="RefSeq" id="WP_012830600.1">
    <property type="nucleotide sequence ID" value="NC_013440.1"/>
</dbReference>
<evidence type="ECO:0000256" key="1">
    <source>
        <dbReference type="SAM" id="MobiDB-lite"/>
    </source>
</evidence>
<gene>
    <name evidence="3" type="ordered locus">Hoch_5525</name>
</gene>
<feature type="region of interest" description="Disordered" evidence="1">
    <location>
        <begin position="325"/>
        <end position="367"/>
    </location>
</feature>